<dbReference type="Pfam" id="PF03331">
    <property type="entry name" value="LpxC"/>
    <property type="match status" value="1"/>
</dbReference>
<sequence>MSQSKEENQSKSIKKEVSLSGIGLHSGEKGKISFLPSEKGKINFILGDKEIEASSNNVTTTNRGTNLGEIQTIEHVLAAAYGLGIDSLEIKLSTPEPPAMDGSALFFVKALLSAGIKILKKKKTIIVIKKTIEVKERESSIKVIPYDGFCIDFEVDFPAFGKQHFIYNKNTDFIKEVAPARTFGYIEEVEMFKKNGIAKGASTKNALVLSKNSYVNKPRFKDEMVRHKILDLIGDLALLQAYLKAKIIAKKSGHKLNVQLTNLIRLESQT</sequence>
<evidence type="ECO:0000256" key="7">
    <source>
        <dbReference type="ARBA" id="ARBA00022723"/>
    </source>
</evidence>
<comment type="catalytic activity">
    <reaction evidence="11 12">
        <text>a UDP-3-O-[(3R)-3-hydroxyacyl]-N-acetyl-alpha-D-glucosamine + H2O = a UDP-3-O-[(3R)-3-hydroxyacyl]-alpha-D-glucosamine + acetate</text>
        <dbReference type="Rhea" id="RHEA:67816"/>
        <dbReference type="ChEBI" id="CHEBI:15377"/>
        <dbReference type="ChEBI" id="CHEBI:30089"/>
        <dbReference type="ChEBI" id="CHEBI:137740"/>
        <dbReference type="ChEBI" id="CHEBI:173225"/>
        <dbReference type="EC" id="3.5.1.108"/>
    </reaction>
</comment>
<feature type="binding site" evidence="12">
    <location>
        <position position="75"/>
    </location>
    <ligand>
        <name>Zn(2+)</name>
        <dbReference type="ChEBI" id="CHEBI:29105"/>
    </ligand>
</feature>
<dbReference type="AlphaFoldDB" id="A0A1F4S3G3"/>
<reference evidence="13 14" key="1">
    <citation type="journal article" date="2016" name="Nat. Commun.">
        <title>Thousands of microbial genomes shed light on interconnected biogeochemical processes in an aquifer system.</title>
        <authorList>
            <person name="Anantharaman K."/>
            <person name="Brown C.T."/>
            <person name="Hug L.A."/>
            <person name="Sharon I."/>
            <person name="Castelle C.J."/>
            <person name="Probst A.J."/>
            <person name="Thomas B.C."/>
            <person name="Singh A."/>
            <person name="Wilkins M.J."/>
            <person name="Karaoz U."/>
            <person name="Brodie E.L."/>
            <person name="Williams K.H."/>
            <person name="Hubbard S.S."/>
            <person name="Banfield J.F."/>
        </authorList>
    </citation>
    <scope>NUCLEOTIDE SEQUENCE [LARGE SCALE GENOMIC DNA]</scope>
</reference>
<dbReference type="PANTHER" id="PTHR33694:SF1">
    <property type="entry name" value="UDP-3-O-ACYL-N-ACETYLGLUCOSAMINE DEACETYLASE 1, MITOCHONDRIAL-RELATED"/>
    <property type="match status" value="1"/>
</dbReference>
<dbReference type="NCBIfam" id="TIGR00325">
    <property type="entry name" value="lpxC"/>
    <property type="match status" value="1"/>
</dbReference>
<evidence type="ECO:0000256" key="8">
    <source>
        <dbReference type="ARBA" id="ARBA00022801"/>
    </source>
</evidence>
<protein>
    <recommendedName>
        <fullName evidence="4 12">UDP-3-O-acyl-N-acetylglucosamine deacetylase</fullName>
        <shortName evidence="12">UDP-3-O-acyl-GlcNAc deacetylase</shortName>
        <ecNumber evidence="4 12">3.5.1.108</ecNumber>
    </recommendedName>
    <alternativeName>
        <fullName evidence="12">UDP-3-O-[R-3-hydroxymyristoyl]-N-acetylglucosamine deacetylase</fullName>
    </alternativeName>
</protein>
<feature type="binding site" evidence="12">
    <location>
        <position position="231"/>
    </location>
    <ligand>
        <name>Zn(2+)</name>
        <dbReference type="ChEBI" id="CHEBI:29105"/>
    </ligand>
</feature>
<dbReference type="Proteomes" id="UP000177905">
    <property type="component" value="Unassembled WGS sequence"/>
</dbReference>
<dbReference type="InterPro" id="IPR004463">
    <property type="entry name" value="UDP-acyl_GlcNac_deAcase"/>
</dbReference>
<dbReference type="GO" id="GO:0046872">
    <property type="term" value="F:metal ion binding"/>
    <property type="evidence" value="ECO:0007669"/>
    <property type="project" value="UniProtKB-KW"/>
</dbReference>
<dbReference type="EMBL" id="MEUA01000027">
    <property type="protein sequence ID" value="OGC14981.1"/>
    <property type="molecule type" value="Genomic_DNA"/>
</dbReference>
<dbReference type="HAMAP" id="MF_00388">
    <property type="entry name" value="LpxC"/>
    <property type="match status" value="1"/>
</dbReference>
<evidence type="ECO:0000256" key="6">
    <source>
        <dbReference type="ARBA" id="ARBA00022556"/>
    </source>
</evidence>
<organism evidence="13 14">
    <name type="scientific">candidate division WOR-1 bacterium RIFOXYB2_FULL_36_35</name>
    <dbReference type="NCBI Taxonomy" id="1802578"/>
    <lineage>
        <taxon>Bacteria</taxon>
        <taxon>Bacillati</taxon>
        <taxon>Saganbacteria</taxon>
    </lineage>
</organism>
<dbReference type="EC" id="3.5.1.108" evidence="4 12"/>
<evidence type="ECO:0000256" key="11">
    <source>
        <dbReference type="ARBA" id="ARBA00024535"/>
    </source>
</evidence>
<dbReference type="GO" id="GO:0103117">
    <property type="term" value="F:UDP-3-O-acyl-N-acetylglucosamine deacetylase activity"/>
    <property type="evidence" value="ECO:0007669"/>
    <property type="project" value="UniProtKB-UniRule"/>
</dbReference>
<comment type="pathway">
    <text evidence="3 12">Glycolipid biosynthesis; lipid IV(A) biosynthesis; lipid IV(A) from (3R)-3-hydroxytetradecanoyl-[acyl-carrier-protein] and UDP-N-acetyl-alpha-D-glucosamine: step 2/6.</text>
</comment>
<dbReference type="SUPFAM" id="SSF54211">
    <property type="entry name" value="Ribosomal protein S5 domain 2-like"/>
    <property type="match status" value="2"/>
</dbReference>
<keyword evidence="6 12" id="KW-0441">Lipid A biosynthesis</keyword>
<dbReference type="Gene3D" id="3.30.230.20">
    <property type="entry name" value="lpxc deacetylase, domain 1"/>
    <property type="match status" value="1"/>
</dbReference>
<comment type="caution">
    <text evidence="13">The sequence shown here is derived from an EMBL/GenBank/DDBJ whole genome shotgun (WGS) entry which is preliminary data.</text>
</comment>
<evidence type="ECO:0000256" key="4">
    <source>
        <dbReference type="ARBA" id="ARBA00012745"/>
    </source>
</evidence>
<dbReference type="GO" id="GO:0009245">
    <property type="term" value="P:lipid A biosynthetic process"/>
    <property type="evidence" value="ECO:0007669"/>
    <property type="project" value="UniProtKB-UniRule"/>
</dbReference>
<evidence type="ECO:0000313" key="13">
    <source>
        <dbReference type="EMBL" id="OGC14981.1"/>
    </source>
</evidence>
<dbReference type="UniPathway" id="UPA00359">
    <property type="reaction ID" value="UER00478"/>
</dbReference>
<name>A0A1F4S3G3_UNCSA</name>
<comment type="similarity">
    <text evidence="12">Belongs to the LpxC family.</text>
</comment>
<evidence type="ECO:0000256" key="2">
    <source>
        <dbReference type="ARBA" id="ARBA00002923"/>
    </source>
</evidence>
<comment type="function">
    <text evidence="2 12">Catalyzes the hydrolysis of UDP-3-O-myristoyl-N-acetylglucosamine to form UDP-3-O-myristoylglucosamine and acetate, the committed step in lipid A biosynthesis.</text>
</comment>
<feature type="active site" description="Proton donor" evidence="12">
    <location>
        <position position="254"/>
    </location>
</feature>
<feature type="binding site" evidence="12">
    <location>
        <position position="227"/>
    </location>
    <ligand>
        <name>Zn(2+)</name>
        <dbReference type="ChEBI" id="CHEBI:29105"/>
    </ligand>
</feature>
<keyword evidence="10 12" id="KW-0443">Lipid metabolism</keyword>
<keyword evidence="5 12" id="KW-0444">Lipid biosynthesis</keyword>
<accession>A0A1F4S3G3</accession>
<evidence type="ECO:0000256" key="10">
    <source>
        <dbReference type="ARBA" id="ARBA00023098"/>
    </source>
</evidence>
<dbReference type="PANTHER" id="PTHR33694">
    <property type="entry name" value="UDP-3-O-ACYL-N-ACETYLGLUCOSAMINE DEACETYLASE 1, MITOCHONDRIAL-RELATED"/>
    <property type="match status" value="1"/>
</dbReference>
<keyword evidence="7 12" id="KW-0479">Metal-binding</keyword>
<proteinExistence type="inferred from homology"/>
<evidence type="ECO:0000256" key="3">
    <source>
        <dbReference type="ARBA" id="ARBA00005002"/>
    </source>
</evidence>
<dbReference type="Gene3D" id="3.30.1700.10">
    <property type="entry name" value="lpxc deacetylase, domain 2"/>
    <property type="match status" value="1"/>
</dbReference>
<comment type="cofactor">
    <cofactor evidence="1 12">
        <name>Zn(2+)</name>
        <dbReference type="ChEBI" id="CHEBI:29105"/>
    </cofactor>
</comment>
<evidence type="ECO:0000256" key="12">
    <source>
        <dbReference type="HAMAP-Rule" id="MF_00388"/>
    </source>
</evidence>
<keyword evidence="8 12" id="KW-0378">Hydrolase</keyword>
<gene>
    <name evidence="12" type="primary">lpxC</name>
    <name evidence="13" type="ORF">A2290_01475</name>
</gene>
<evidence type="ECO:0000313" key="14">
    <source>
        <dbReference type="Proteomes" id="UP000177905"/>
    </source>
</evidence>
<evidence type="ECO:0000256" key="9">
    <source>
        <dbReference type="ARBA" id="ARBA00022833"/>
    </source>
</evidence>
<dbReference type="InterPro" id="IPR020568">
    <property type="entry name" value="Ribosomal_Su5_D2-typ_SF"/>
</dbReference>
<evidence type="ECO:0000256" key="1">
    <source>
        <dbReference type="ARBA" id="ARBA00001947"/>
    </source>
</evidence>
<evidence type="ECO:0000256" key="5">
    <source>
        <dbReference type="ARBA" id="ARBA00022516"/>
    </source>
</evidence>
<dbReference type="InterPro" id="IPR011334">
    <property type="entry name" value="UDP-acyl_GlcNac_deAcase_C"/>
</dbReference>
<dbReference type="GO" id="GO:0016020">
    <property type="term" value="C:membrane"/>
    <property type="evidence" value="ECO:0007669"/>
    <property type="project" value="GOC"/>
</dbReference>
<dbReference type="InterPro" id="IPR015870">
    <property type="entry name" value="UDP-acyl_N-AcGlcN_deAcase_N"/>
</dbReference>
<keyword evidence="9 12" id="KW-0862">Zinc</keyword>